<feature type="region of interest" description="Disordered" evidence="2">
    <location>
        <begin position="676"/>
        <end position="707"/>
    </location>
</feature>
<accession>A0ABM3FRE7</accession>
<evidence type="ECO:0000259" key="4">
    <source>
        <dbReference type="PROSITE" id="PS50021"/>
    </source>
</evidence>
<sequence length="1975" mass="219928">MRNSICIPFFTAAQLFFTILQCLMRAALRHAEPTELNMDYGRTILHSRTVGGTVEKPCKKRIPVIPIQRSAACLIPPRNDMSGVPGAQGLPKRGVKSSSVTKGTTTSANSRPPLKPSTRPPPRTAAAGLPSGTRKEPLFPLFAPRKPLNKNVIGHNNNNNNNNNKNNNVTRSRSKDRGQQTHQANHPGAGPGGQGQGPLRQASSASSLEGKPAAVSRASKGGPGGGNKAAKMQELEREVEALQRDRATLEASLQEAANAAHQLHQLRSELTSVKEQHSAELERLTEENTTLRSRLRDVAHSPLSDTEKQQILLDASRLHNSAPASIAITHDDGSPAGNTENTCSTPDWDKHSSSSMSEVSVACLQDKLLQMEETHYSTNEELQATIQELSDLQAQLSELQTDNERLTEEKGVLLESLCRQTEKLEDSRSKVDTLQGLLLREEQPEETPHGYNTEREQKLVDLLKSAQEERESLLQKQEELTSELKSLRSTAEASATEAERLTKRVHLLESTVDATNAERKQLDAELVEARQEGSSRTIEISRLATLLENARAKIEELEQTRQFESKSEADELLDAARREKDTLETQAAALQEQLARSHCDHDRLKDQYSQLQEECKVTRNNAKSAISDLEYQLSQLKEEKNSLSTELQLVRDTLAELQAQCQRHLEDKRELKAALSEAQRRANDAESKKADLESALEDEKRLRQEESTEWEQFQTDLLMTVRVANDFKTEAQSELERVVMENKTQRDKLRALEAQLDKLNKGATDRSTKPSPDQLDSKTLSTPVSVVERSTVNTLLKRGRTLPKNRPEPRKATSESNINNLSMLDAGPKSYSPNRKTYPDLSASKVDGGEHFFDWEFLYTPSEKADTLGKLYKTEDDELNELKQELLKEPIYINSISKSGSDLDTSHFAAIPSFDADYPKLYKPVTPSWKSTKLSENPILKDITAIQNTKGDSYEINISNSQFYVPKDYVFSDAEYAMDDLRFEVDPEMTNVLKKSKNESTNTHIGDEPDSIKETTKPGISLIDVNDGESFETDFFKQRNLEKHDDTAIELQDPNKRITILSGAINNQSTSRVEKLILQTSIENEANNNAKQEKLVANSSSELQVKTNLSNAERSPRVDQDLSRPLKNLKMDDYKPQIQTKLDLSRDIYRTPSDKNQNAHNRKKKDLLTGTKKIEPVSEMIDSLIDDLTYRSIPRNFKRGLNGKKYSASTEELRRVESSKDDYQHLSEFYSGIKNTSELGVQHKNGSVAAAESSQECKLNFVVTNAAKVVPSISGGSEDLESPVYDNIEVIKKTAVKNISIENPNPDLIFAPRIYTPKNDHKIPRKDPLPSPRNNISKTTDTVTCRRKLETDKQNRPRSLISLPTVRNDKYNSPRHSSLGLHPVPEADESIESSSKSNVLTNVILSRNETSYQDGIVLRSRQRRIQSLNDVQKVTNVIDKPLKVVITESPLSSIKRSNKYPNKGSNSGSPITNKSFETSAKAVNTKDALVNARLYDLPRGVYGRAFTRPKSVPEVQKKFEDLTKQSQITLVKAKIIDLNTRSPSPVLQTELKSIDDTTKHVDVESDHHNSETITLGNNQAYIAKETDKDSIMGVKNLEIVPKLPETPPPSKLMDTAENFLSQDSYACNIPASTSLENIGSGAKLEGSATTTMKDKYEAVVKEPEVEIRTKRSPPVVHIRPWTSTITSNTNQKAMPPPPRPATTPTETQQSVLTSVTQEMAARRKANISRQDSRLSVKCLIESIENATKQAKAAGLADNSGPGSRSSSTSSLNSIGTNDVISMKTPLRDQQQTNNLICAVNQTNNNNKTQPTNTRKALSETKSVPVVLSPGELLDSAALNAKAIDFVRRNSVTDLSERKDPLCGLVKNGGSKRNALLKWCQNKTVGYRNIDITNFSSSWNDGLALCAVLHSYLPDRVPYDSLSPNEKRRNFSIAFSAAESVGIPTTLNIGDMCQLERPDWQQVMSYVTSIYKHFET</sequence>
<dbReference type="InterPro" id="IPR050540">
    <property type="entry name" value="F-actin_Monoox_Mical"/>
</dbReference>
<dbReference type="SUPFAM" id="SSF47576">
    <property type="entry name" value="Calponin-homology domain, CH-domain"/>
    <property type="match status" value="1"/>
</dbReference>
<feature type="compositionally biased region" description="Polar residues" evidence="2">
    <location>
        <begin position="1682"/>
        <end position="1692"/>
    </location>
</feature>
<keyword evidence="1" id="KW-0175">Coiled coil</keyword>
<feature type="compositionally biased region" description="Polar residues" evidence="2">
    <location>
        <begin position="1332"/>
        <end position="1343"/>
    </location>
</feature>
<evidence type="ECO:0000313" key="5">
    <source>
        <dbReference type="Proteomes" id="UP000829291"/>
    </source>
</evidence>
<feature type="region of interest" description="Disordered" evidence="2">
    <location>
        <begin position="758"/>
        <end position="784"/>
    </location>
</feature>
<dbReference type="Gene3D" id="1.10.418.10">
    <property type="entry name" value="Calponin-like domain"/>
    <property type="match status" value="1"/>
</dbReference>
<evidence type="ECO:0000313" key="6">
    <source>
        <dbReference type="RefSeq" id="XP_046590599.1"/>
    </source>
</evidence>
<reference evidence="6" key="1">
    <citation type="submission" date="2025-08" db="UniProtKB">
        <authorList>
            <consortium name="RefSeq"/>
        </authorList>
    </citation>
    <scope>IDENTIFICATION</scope>
    <source>
        <tissue evidence="6">Thorax and Abdomen</tissue>
    </source>
</reference>
<feature type="compositionally biased region" description="Polar residues" evidence="2">
    <location>
        <begin position="336"/>
        <end position="345"/>
    </location>
</feature>
<name>A0ABM3FRE7_NEOLC</name>
<feature type="compositionally biased region" description="Low complexity" evidence="2">
    <location>
        <begin position="156"/>
        <end position="168"/>
    </location>
</feature>
<dbReference type="Proteomes" id="UP000829291">
    <property type="component" value="Chromosome 3"/>
</dbReference>
<feature type="region of interest" description="Disordered" evidence="2">
    <location>
        <begin position="328"/>
        <end position="352"/>
    </location>
</feature>
<feature type="compositionally biased region" description="Pro residues" evidence="2">
    <location>
        <begin position="113"/>
        <end position="123"/>
    </location>
</feature>
<dbReference type="SMART" id="SM00033">
    <property type="entry name" value="CH"/>
    <property type="match status" value="1"/>
</dbReference>
<proteinExistence type="predicted"/>
<dbReference type="InterPro" id="IPR001715">
    <property type="entry name" value="CH_dom"/>
</dbReference>
<feature type="region of interest" description="Disordered" evidence="2">
    <location>
        <begin position="1682"/>
        <end position="1717"/>
    </location>
</feature>
<evidence type="ECO:0000256" key="2">
    <source>
        <dbReference type="SAM" id="MobiDB-lite"/>
    </source>
</evidence>
<dbReference type="PANTHER" id="PTHR23167:SF69">
    <property type="entry name" value="FI18193P1"/>
    <property type="match status" value="1"/>
</dbReference>
<feature type="region of interest" description="Disordered" evidence="2">
    <location>
        <begin position="1097"/>
        <end position="1120"/>
    </location>
</feature>
<dbReference type="RefSeq" id="XP_046590599.1">
    <property type="nucleotide sequence ID" value="XM_046734643.1"/>
</dbReference>
<feature type="compositionally biased region" description="Basic and acidic residues" evidence="2">
    <location>
        <begin position="676"/>
        <end position="706"/>
    </location>
</feature>
<keyword evidence="3" id="KW-0732">Signal</keyword>
<feature type="signal peptide" evidence="3">
    <location>
        <begin position="1"/>
        <end position="31"/>
    </location>
</feature>
<dbReference type="GeneID" id="107217481"/>
<evidence type="ECO:0000256" key="3">
    <source>
        <dbReference type="SAM" id="SignalP"/>
    </source>
</evidence>
<feature type="region of interest" description="Disordered" evidence="2">
    <location>
        <begin position="1146"/>
        <end position="1167"/>
    </location>
</feature>
<protein>
    <submittedName>
        <fullName evidence="6">Uncharacterized protein LOC107217481 isoform X1</fullName>
    </submittedName>
</protein>
<dbReference type="InterPro" id="IPR036872">
    <property type="entry name" value="CH_dom_sf"/>
</dbReference>
<dbReference type="CDD" id="cd21199">
    <property type="entry name" value="CH_CYTS"/>
    <property type="match status" value="1"/>
</dbReference>
<feature type="compositionally biased region" description="Low complexity" evidence="2">
    <location>
        <begin position="96"/>
        <end position="112"/>
    </location>
</feature>
<feature type="compositionally biased region" description="Polar residues" evidence="2">
    <location>
        <begin position="1097"/>
        <end position="1113"/>
    </location>
</feature>
<feature type="domain" description="Calponin-homology (CH)" evidence="4">
    <location>
        <begin position="1869"/>
        <end position="1974"/>
    </location>
</feature>
<feature type="coiled-coil region" evidence="1">
    <location>
        <begin position="379"/>
        <end position="416"/>
    </location>
</feature>
<feature type="chain" id="PRO_5045120921" evidence="3">
    <location>
        <begin position="32"/>
        <end position="1975"/>
    </location>
</feature>
<gene>
    <name evidence="6" type="primary">LOC107217481</name>
</gene>
<feature type="compositionally biased region" description="Basic and acidic residues" evidence="2">
    <location>
        <begin position="1319"/>
        <end position="1328"/>
    </location>
</feature>
<keyword evidence="5" id="KW-1185">Reference proteome</keyword>
<dbReference type="Pfam" id="PF00307">
    <property type="entry name" value="CH"/>
    <property type="match status" value="1"/>
</dbReference>
<feature type="compositionally biased region" description="Polar residues" evidence="2">
    <location>
        <begin position="1708"/>
        <end position="1717"/>
    </location>
</feature>
<feature type="region of interest" description="Disordered" evidence="2">
    <location>
        <begin position="796"/>
        <end position="835"/>
    </location>
</feature>
<feature type="region of interest" description="Disordered" evidence="2">
    <location>
        <begin position="1319"/>
        <end position="1393"/>
    </location>
</feature>
<feature type="region of interest" description="Disordered" evidence="2">
    <location>
        <begin position="75"/>
        <end position="233"/>
    </location>
</feature>
<feature type="region of interest" description="Disordered" evidence="2">
    <location>
        <begin position="1752"/>
        <end position="1776"/>
    </location>
</feature>
<evidence type="ECO:0000256" key="1">
    <source>
        <dbReference type="SAM" id="Coils"/>
    </source>
</evidence>
<dbReference type="Gene3D" id="1.10.287.1490">
    <property type="match status" value="1"/>
</dbReference>
<organism evidence="5 6">
    <name type="scientific">Neodiprion lecontei</name>
    <name type="common">Redheaded pine sawfly</name>
    <dbReference type="NCBI Taxonomy" id="441921"/>
    <lineage>
        <taxon>Eukaryota</taxon>
        <taxon>Metazoa</taxon>
        <taxon>Ecdysozoa</taxon>
        <taxon>Arthropoda</taxon>
        <taxon>Hexapoda</taxon>
        <taxon>Insecta</taxon>
        <taxon>Pterygota</taxon>
        <taxon>Neoptera</taxon>
        <taxon>Endopterygota</taxon>
        <taxon>Hymenoptera</taxon>
        <taxon>Tenthredinoidea</taxon>
        <taxon>Diprionidae</taxon>
        <taxon>Diprioninae</taxon>
        <taxon>Neodiprion</taxon>
    </lineage>
</organism>
<dbReference type="PROSITE" id="PS50021">
    <property type="entry name" value="CH"/>
    <property type="match status" value="1"/>
</dbReference>
<feature type="compositionally biased region" description="Basic and acidic residues" evidence="2">
    <location>
        <begin position="758"/>
        <end position="768"/>
    </location>
</feature>
<feature type="compositionally biased region" description="Low complexity" evidence="2">
    <location>
        <begin position="1759"/>
        <end position="1775"/>
    </location>
</feature>
<dbReference type="PANTHER" id="PTHR23167">
    <property type="entry name" value="CALPONIN HOMOLOGY DOMAIN-CONTAINING PROTEIN DDB_G0272472-RELATED"/>
    <property type="match status" value="1"/>
</dbReference>